<keyword evidence="4" id="KW-0472">Membrane</keyword>
<gene>
    <name evidence="6" type="ORF">HII17_14615</name>
</gene>
<dbReference type="PROSITE" id="PS01124">
    <property type="entry name" value="HTH_ARAC_FAMILY_2"/>
    <property type="match status" value="1"/>
</dbReference>
<feature type="transmembrane region" description="Helical" evidence="4">
    <location>
        <begin position="97"/>
        <end position="120"/>
    </location>
</feature>
<dbReference type="InterPro" id="IPR018060">
    <property type="entry name" value="HTH_AraC"/>
</dbReference>
<dbReference type="PRINTS" id="PR00032">
    <property type="entry name" value="HTHARAC"/>
</dbReference>
<feature type="transmembrane region" description="Helical" evidence="4">
    <location>
        <begin position="185"/>
        <end position="204"/>
    </location>
</feature>
<dbReference type="AlphaFoldDB" id="A0A7Y0LE66"/>
<dbReference type="InterPro" id="IPR020449">
    <property type="entry name" value="Tscrpt_reg_AraC-type_HTH"/>
</dbReference>
<evidence type="ECO:0000256" key="3">
    <source>
        <dbReference type="ARBA" id="ARBA00023163"/>
    </source>
</evidence>
<keyword evidence="4" id="KW-0812">Transmembrane</keyword>
<organism evidence="6 7">
    <name type="scientific">Thalassotalea algicola</name>
    <dbReference type="NCBI Taxonomy" id="2716224"/>
    <lineage>
        <taxon>Bacteria</taxon>
        <taxon>Pseudomonadati</taxon>
        <taxon>Pseudomonadota</taxon>
        <taxon>Gammaproteobacteria</taxon>
        <taxon>Alteromonadales</taxon>
        <taxon>Colwelliaceae</taxon>
        <taxon>Thalassotalea</taxon>
    </lineage>
</organism>
<evidence type="ECO:0000313" key="6">
    <source>
        <dbReference type="EMBL" id="NMP32786.1"/>
    </source>
</evidence>
<proteinExistence type="predicted"/>
<evidence type="ECO:0000256" key="4">
    <source>
        <dbReference type="SAM" id="Phobius"/>
    </source>
</evidence>
<evidence type="ECO:0000259" key="5">
    <source>
        <dbReference type="PROSITE" id="PS01124"/>
    </source>
</evidence>
<keyword evidence="4" id="KW-1133">Transmembrane helix</keyword>
<evidence type="ECO:0000256" key="2">
    <source>
        <dbReference type="ARBA" id="ARBA00023125"/>
    </source>
</evidence>
<dbReference type="InterPro" id="IPR009057">
    <property type="entry name" value="Homeodomain-like_sf"/>
</dbReference>
<dbReference type="PANTHER" id="PTHR43280:SF29">
    <property type="entry name" value="ARAC-FAMILY TRANSCRIPTIONAL REGULATOR"/>
    <property type="match status" value="1"/>
</dbReference>
<feature type="transmembrane region" description="Helical" evidence="4">
    <location>
        <begin position="6"/>
        <end position="26"/>
    </location>
</feature>
<feature type="domain" description="HTH araC/xylS-type" evidence="5">
    <location>
        <begin position="280"/>
        <end position="378"/>
    </location>
</feature>
<dbReference type="GO" id="GO:0003700">
    <property type="term" value="F:DNA-binding transcription factor activity"/>
    <property type="evidence" value="ECO:0007669"/>
    <property type="project" value="InterPro"/>
</dbReference>
<protein>
    <submittedName>
        <fullName evidence="6">Helix-turn-helix transcriptional regulator</fullName>
    </submittedName>
</protein>
<feature type="transmembrane region" description="Helical" evidence="4">
    <location>
        <begin position="38"/>
        <end position="61"/>
    </location>
</feature>
<dbReference type="PANTHER" id="PTHR43280">
    <property type="entry name" value="ARAC-FAMILY TRANSCRIPTIONAL REGULATOR"/>
    <property type="match status" value="1"/>
</dbReference>
<sequence length="385" mass="43463">MVHILPTVLYSCIMGITLLALLEVFKRPNDRQSACLKGLLLLLLIHSAGELYVYSGAFVYAPSLVGVHIPFRVLLGAALYFYAHASMSPDKGTNKRMIILALSGPVIVILGMLPFILMISPAEKVALAMPSTRDPELWKIAVFTCLFTTIVFIFYTLLYLVASLKLHNGHRQQLMERFSEIEQRSLEWFRPVLLIWGAVWLMYAVEFSLSALGWRWFGSGILLPILEVIALAIFVQKALNQKMLTDSEKGLPHDIQPNKTQTRSALLSVEKMQFIASKLEHAMKVDKLFLQDNLSLNKLSESISESENHISETLSQFMGTKFFQFVNCFRIEEAKVALQSSDKLITNIAFDVGFNSKTTFNTTFKKLVGHTPSAYRKSLLERNPH</sequence>
<feature type="transmembrane region" description="Helical" evidence="4">
    <location>
        <begin position="140"/>
        <end position="164"/>
    </location>
</feature>
<dbReference type="Gene3D" id="1.10.10.60">
    <property type="entry name" value="Homeodomain-like"/>
    <property type="match status" value="1"/>
</dbReference>
<dbReference type="SMART" id="SM00342">
    <property type="entry name" value="HTH_ARAC"/>
    <property type="match status" value="1"/>
</dbReference>
<accession>A0A7Y0LE66</accession>
<dbReference type="GO" id="GO:0043565">
    <property type="term" value="F:sequence-specific DNA binding"/>
    <property type="evidence" value="ECO:0007669"/>
    <property type="project" value="InterPro"/>
</dbReference>
<dbReference type="SUPFAM" id="SSF46689">
    <property type="entry name" value="Homeodomain-like"/>
    <property type="match status" value="1"/>
</dbReference>
<reference evidence="6 7" key="1">
    <citation type="submission" date="2020-04" db="EMBL/GenBank/DDBJ databases">
        <title>Thalassotalea sp. M1531, isolated from the surface of marine red alga.</title>
        <authorList>
            <person name="Pang L."/>
            <person name="Lu D.-C."/>
        </authorList>
    </citation>
    <scope>NUCLEOTIDE SEQUENCE [LARGE SCALE GENOMIC DNA]</scope>
    <source>
        <strain evidence="6 7">M1531</strain>
    </source>
</reference>
<dbReference type="Proteomes" id="UP000568664">
    <property type="component" value="Unassembled WGS sequence"/>
</dbReference>
<dbReference type="InterPro" id="IPR018062">
    <property type="entry name" value="HTH_AraC-typ_CS"/>
</dbReference>
<dbReference type="PROSITE" id="PS00041">
    <property type="entry name" value="HTH_ARAC_FAMILY_1"/>
    <property type="match status" value="1"/>
</dbReference>
<evidence type="ECO:0000313" key="7">
    <source>
        <dbReference type="Proteomes" id="UP000568664"/>
    </source>
</evidence>
<dbReference type="RefSeq" id="WP_169076085.1">
    <property type="nucleotide sequence ID" value="NZ_JABBXH010000004.1"/>
</dbReference>
<keyword evidence="1" id="KW-0805">Transcription regulation</keyword>
<dbReference type="Pfam" id="PF12833">
    <property type="entry name" value="HTH_18"/>
    <property type="match status" value="1"/>
</dbReference>
<evidence type="ECO:0000256" key="1">
    <source>
        <dbReference type="ARBA" id="ARBA00023015"/>
    </source>
</evidence>
<keyword evidence="7" id="KW-1185">Reference proteome</keyword>
<comment type="caution">
    <text evidence="6">The sequence shown here is derived from an EMBL/GenBank/DDBJ whole genome shotgun (WGS) entry which is preliminary data.</text>
</comment>
<keyword evidence="2" id="KW-0238">DNA-binding</keyword>
<name>A0A7Y0LE66_9GAMM</name>
<feature type="transmembrane region" description="Helical" evidence="4">
    <location>
        <begin position="67"/>
        <end position="85"/>
    </location>
</feature>
<dbReference type="EMBL" id="JABBXH010000004">
    <property type="protein sequence ID" value="NMP32786.1"/>
    <property type="molecule type" value="Genomic_DNA"/>
</dbReference>
<keyword evidence="3" id="KW-0804">Transcription</keyword>
<feature type="transmembrane region" description="Helical" evidence="4">
    <location>
        <begin position="216"/>
        <end position="235"/>
    </location>
</feature>